<dbReference type="InterPro" id="IPR036237">
    <property type="entry name" value="Xyl_isomerase-like_sf"/>
</dbReference>
<name>A0AA96RFC9_9BACL</name>
<feature type="domain" description="Xylose isomerase-like TIM barrel" evidence="1">
    <location>
        <begin position="20"/>
        <end position="264"/>
    </location>
</feature>
<reference evidence="2 3" key="1">
    <citation type="submission" date="2022-02" db="EMBL/GenBank/DDBJ databases">
        <title>Paenibacillus sp. MBLB1776 Whole Genome Shotgun Sequencing.</title>
        <authorList>
            <person name="Hwang C.Y."/>
            <person name="Cho E.-S."/>
            <person name="Seo M.-J."/>
        </authorList>
    </citation>
    <scope>NUCLEOTIDE SEQUENCE [LARGE SCALE GENOMIC DNA]</scope>
    <source>
        <strain evidence="2 3">MBLB1776</strain>
    </source>
</reference>
<evidence type="ECO:0000259" key="1">
    <source>
        <dbReference type="Pfam" id="PF01261"/>
    </source>
</evidence>
<gene>
    <name evidence="2" type="ORF">MJA45_01895</name>
</gene>
<dbReference type="PANTHER" id="PTHR12110">
    <property type="entry name" value="HYDROXYPYRUVATE ISOMERASE"/>
    <property type="match status" value="1"/>
</dbReference>
<protein>
    <submittedName>
        <fullName evidence="2">Sugar phosphate isomerase/epimerase family protein</fullName>
    </submittedName>
</protein>
<sequence length="289" mass="32363">MKLSVFTVVTPDLSPEELAAAAKDAGLDGIEWRYKEIPADAAEEAPSFWRRNLCSIDPSSSEEELERFVRLAQANGLENVSVTPYLTPGDLEATERVMQAAKKLGAGMIRVGVPGYNGKENYNDLFDKEVRYLEGVQELSRRYGIKGVVETHHVTICPSAGLTHRLVSRFDPEHIGVLFDPGNMVHEGFENFRMGLELLGPYLAHVHFKNAAWVKGEEREDGSIAWKSQWAPMTGGIVNWKQVLRDLKDLGYDGYIGLEDFSGQFESRELLSQFGRTVRVMLEEVEAGR</sequence>
<evidence type="ECO:0000313" key="3">
    <source>
        <dbReference type="Proteomes" id="UP001305702"/>
    </source>
</evidence>
<dbReference type="KEGG" id="paun:MJA45_01895"/>
<keyword evidence="2" id="KW-0413">Isomerase</keyword>
<dbReference type="SUPFAM" id="SSF51658">
    <property type="entry name" value="Xylose isomerase-like"/>
    <property type="match status" value="1"/>
</dbReference>
<dbReference type="GO" id="GO:0016853">
    <property type="term" value="F:isomerase activity"/>
    <property type="evidence" value="ECO:0007669"/>
    <property type="project" value="UniProtKB-KW"/>
</dbReference>
<dbReference type="Proteomes" id="UP001305702">
    <property type="component" value="Chromosome"/>
</dbReference>
<organism evidence="2 3">
    <name type="scientific">Paenibacillus aurantius</name>
    <dbReference type="NCBI Taxonomy" id="2918900"/>
    <lineage>
        <taxon>Bacteria</taxon>
        <taxon>Bacillati</taxon>
        <taxon>Bacillota</taxon>
        <taxon>Bacilli</taxon>
        <taxon>Bacillales</taxon>
        <taxon>Paenibacillaceae</taxon>
        <taxon>Paenibacillus</taxon>
    </lineage>
</organism>
<keyword evidence="3" id="KW-1185">Reference proteome</keyword>
<dbReference type="AlphaFoldDB" id="A0AA96RFC9"/>
<dbReference type="EMBL" id="CP130318">
    <property type="protein sequence ID" value="WNQ11832.1"/>
    <property type="molecule type" value="Genomic_DNA"/>
</dbReference>
<dbReference type="Gene3D" id="3.20.20.150">
    <property type="entry name" value="Divalent-metal-dependent TIM barrel enzymes"/>
    <property type="match status" value="1"/>
</dbReference>
<proteinExistence type="predicted"/>
<dbReference type="PANTHER" id="PTHR12110:SF41">
    <property type="entry name" value="INOSOSE DEHYDRATASE"/>
    <property type="match status" value="1"/>
</dbReference>
<accession>A0AA96RFC9</accession>
<evidence type="ECO:0000313" key="2">
    <source>
        <dbReference type="EMBL" id="WNQ11832.1"/>
    </source>
</evidence>
<dbReference type="InterPro" id="IPR050312">
    <property type="entry name" value="IolE/XylAMocC-like"/>
</dbReference>
<dbReference type="Pfam" id="PF01261">
    <property type="entry name" value="AP_endonuc_2"/>
    <property type="match status" value="1"/>
</dbReference>
<dbReference type="RefSeq" id="WP_315605607.1">
    <property type="nucleotide sequence ID" value="NZ_CP130318.1"/>
</dbReference>
<dbReference type="InterPro" id="IPR013022">
    <property type="entry name" value="Xyl_isomerase-like_TIM-brl"/>
</dbReference>